<evidence type="ECO:0000313" key="7">
    <source>
        <dbReference type="EMBL" id="GGJ04935.1"/>
    </source>
</evidence>
<dbReference type="PANTHER" id="PTHR43820:SF4">
    <property type="entry name" value="HIGH-AFFINITY BRANCHED-CHAIN AMINO ACID TRANSPORT ATP-BINDING PROTEIN LIVF"/>
    <property type="match status" value="1"/>
</dbReference>
<proteinExistence type="inferred from homology"/>
<dbReference type="InterPro" id="IPR017871">
    <property type="entry name" value="ABC_transporter-like_CS"/>
</dbReference>
<dbReference type="PANTHER" id="PTHR43820">
    <property type="entry name" value="HIGH-AFFINITY BRANCHED-CHAIN AMINO ACID TRANSPORT ATP-BINDING PROTEIN LIVF"/>
    <property type="match status" value="1"/>
</dbReference>
<evidence type="ECO:0000256" key="1">
    <source>
        <dbReference type="ARBA" id="ARBA00005417"/>
    </source>
</evidence>
<accession>A0A830EA91</accession>
<keyword evidence="8" id="KW-1185">Reference proteome</keyword>
<dbReference type="SUPFAM" id="SSF52540">
    <property type="entry name" value="P-loop containing nucleoside triphosphate hydrolases"/>
    <property type="match status" value="1"/>
</dbReference>
<evidence type="ECO:0000256" key="3">
    <source>
        <dbReference type="ARBA" id="ARBA00022741"/>
    </source>
</evidence>
<dbReference type="SMART" id="SM00382">
    <property type="entry name" value="AAA"/>
    <property type="match status" value="1"/>
</dbReference>
<evidence type="ECO:0000259" key="6">
    <source>
        <dbReference type="PROSITE" id="PS50893"/>
    </source>
</evidence>
<keyword evidence="3" id="KW-0547">Nucleotide-binding</keyword>
<keyword evidence="5" id="KW-0029">Amino-acid transport</keyword>
<dbReference type="AlphaFoldDB" id="A0A830EA91"/>
<dbReference type="InterPro" id="IPR027417">
    <property type="entry name" value="P-loop_NTPase"/>
</dbReference>
<comment type="similarity">
    <text evidence="1">Belongs to the ABC transporter superfamily.</text>
</comment>
<dbReference type="CDD" id="cd03224">
    <property type="entry name" value="ABC_TM1139_LivF_branched"/>
    <property type="match status" value="1"/>
</dbReference>
<keyword evidence="2" id="KW-0813">Transport</keyword>
<protein>
    <submittedName>
        <fullName evidence="7">ABC transporter ATP-binding protein</fullName>
    </submittedName>
</protein>
<dbReference type="GO" id="GO:0016887">
    <property type="term" value="F:ATP hydrolysis activity"/>
    <property type="evidence" value="ECO:0007669"/>
    <property type="project" value="InterPro"/>
</dbReference>
<dbReference type="RefSeq" id="WP_188786628.1">
    <property type="nucleotide sequence ID" value="NZ_BMOC01000006.1"/>
</dbReference>
<gene>
    <name evidence="7" type="ORF">GCM10008995_13500</name>
</gene>
<dbReference type="EMBL" id="BMOC01000006">
    <property type="protein sequence ID" value="GGJ04935.1"/>
    <property type="molecule type" value="Genomic_DNA"/>
</dbReference>
<dbReference type="GO" id="GO:0015807">
    <property type="term" value="P:L-amino acid transport"/>
    <property type="evidence" value="ECO:0007669"/>
    <property type="project" value="TreeGrafter"/>
</dbReference>
<reference evidence="7" key="1">
    <citation type="journal article" date="2014" name="Int. J. Syst. Evol. Microbiol.">
        <title>Complete genome sequence of Corynebacterium casei LMG S-19264T (=DSM 44701T), isolated from a smear-ripened cheese.</title>
        <authorList>
            <consortium name="US DOE Joint Genome Institute (JGI-PGF)"/>
            <person name="Walter F."/>
            <person name="Albersmeier A."/>
            <person name="Kalinowski J."/>
            <person name="Ruckert C."/>
        </authorList>
    </citation>
    <scope>NUCLEOTIDE SEQUENCE</scope>
    <source>
        <strain evidence="7">JCM 14359</strain>
    </source>
</reference>
<reference evidence="7" key="2">
    <citation type="submission" date="2020-09" db="EMBL/GenBank/DDBJ databases">
        <authorList>
            <person name="Sun Q."/>
            <person name="Ohkuma M."/>
        </authorList>
    </citation>
    <scope>NUCLEOTIDE SEQUENCE</scope>
    <source>
        <strain evidence="7">JCM 14359</strain>
    </source>
</reference>
<dbReference type="InterPro" id="IPR003593">
    <property type="entry name" value="AAA+_ATPase"/>
</dbReference>
<dbReference type="OrthoDB" id="97750at2157"/>
<dbReference type="InterPro" id="IPR052156">
    <property type="entry name" value="BCAA_Transport_ATP-bd_LivF"/>
</dbReference>
<dbReference type="PROSITE" id="PS50893">
    <property type="entry name" value="ABC_TRANSPORTER_2"/>
    <property type="match status" value="1"/>
</dbReference>
<dbReference type="PROSITE" id="PS00211">
    <property type="entry name" value="ABC_TRANSPORTER_1"/>
    <property type="match status" value="1"/>
</dbReference>
<evidence type="ECO:0000313" key="8">
    <source>
        <dbReference type="Proteomes" id="UP000653099"/>
    </source>
</evidence>
<evidence type="ECO:0000256" key="5">
    <source>
        <dbReference type="ARBA" id="ARBA00022970"/>
    </source>
</evidence>
<evidence type="ECO:0000256" key="4">
    <source>
        <dbReference type="ARBA" id="ARBA00022840"/>
    </source>
</evidence>
<dbReference type="InterPro" id="IPR003439">
    <property type="entry name" value="ABC_transporter-like_ATP-bd"/>
</dbReference>
<organism evidence="7 8">
    <name type="scientific">Halobellus salinus</name>
    <dbReference type="NCBI Taxonomy" id="931585"/>
    <lineage>
        <taxon>Archaea</taxon>
        <taxon>Methanobacteriati</taxon>
        <taxon>Methanobacteriota</taxon>
        <taxon>Stenosarchaea group</taxon>
        <taxon>Halobacteria</taxon>
        <taxon>Halobacteriales</taxon>
        <taxon>Haloferacaceae</taxon>
        <taxon>Halobellus</taxon>
    </lineage>
</organism>
<dbReference type="Pfam" id="PF00005">
    <property type="entry name" value="ABC_tran"/>
    <property type="match status" value="1"/>
</dbReference>
<dbReference type="GO" id="GO:0015658">
    <property type="term" value="F:branched-chain amino acid transmembrane transporter activity"/>
    <property type="evidence" value="ECO:0007669"/>
    <property type="project" value="TreeGrafter"/>
</dbReference>
<keyword evidence="4 7" id="KW-0067">ATP-binding</keyword>
<evidence type="ECO:0000256" key="2">
    <source>
        <dbReference type="ARBA" id="ARBA00022448"/>
    </source>
</evidence>
<feature type="domain" description="ABC transporter" evidence="6">
    <location>
        <begin position="4"/>
        <end position="234"/>
    </location>
</feature>
<dbReference type="Gene3D" id="3.40.50.300">
    <property type="entry name" value="P-loop containing nucleotide triphosphate hydrolases"/>
    <property type="match status" value="1"/>
</dbReference>
<name>A0A830EA91_9EURY</name>
<sequence length="237" mass="26190">MGILEVSNLTTGYGDVEIVHGVDIEVEPEEMVCIIGPNGAGKSTLMKGIFGLIDRWDGQVVLDGQDVTDYPPHEMTKVGGSFVPQRNNIFPNLTVRENLEMGAYTEEDVDETDYQTVWDRFPILEERQNQKVGNMSGGQQQMVAMGAGLMIDPDILLVDEPSAGLAPDLVEEMFERIQRIKNQGTSVLMIEQNARQALRYSDRGYVLDQGENSFVGTGEELLDSDEIQELYLGQAGA</sequence>
<dbReference type="GO" id="GO:0005524">
    <property type="term" value="F:ATP binding"/>
    <property type="evidence" value="ECO:0007669"/>
    <property type="project" value="UniProtKB-KW"/>
</dbReference>
<dbReference type="Proteomes" id="UP000653099">
    <property type="component" value="Unassembled WGS sequence"/>
</dbReference>
<comment type="caution">
    <text evidence="7">The sequence shown here is derived from an EMBL/GenBank/DDBJ whole genome shotgun (WGS) entry which is preliminary data.</text>
</comment>